<sequence>MPTEPGPNEEPWIESGTSYAFTNVHTGHPITIDADTNTVVGSIRFTGTPFQVWEAASVNGLWTFKNAETGRYLGYTLYVPVKEGDVIKATTHPFTWQVTRDAKGWAKLSVPYTNFVLDMAANQNSWAVTGRTSHEQSNQRWILDSEITFKLPITAGSLYKIVSSNVGAVVNLDDSSEFGERRYNEGRNQKWEAIPGDAGTWFLKNHLTHTYLGIGAMVANHGTPVVGTEQPFAWDIIRKYVDGKPCKRNGVMLRVPSTELALNPDYLSHNNPGTKIQLQVNPTGYWILKKVDCFPGCQDPEHLQQLLLSLGISKEKIEELNLGVDSKESNAV</sequence>
<evidence type="ECO:0000313" key="1">
    <source>
        <dbReference type="EMBL" id="KAF5311480.1"/>
    </source>
</evidence>
<dbReference type="Proteomes" id="UP000541558">
    <property type="component" value="Unassembled WGS sequence"/>
</dbReference>
<protein>
    <recommendedName>
        <fullName evidence="3">Ricin B lectin domain-containing protein</fullName>
    </recommendedName>
</protein>
<name>A0A8H5AUT7_9AGAR</name>
<dbReference type="SUPFAM" id="SSF50370">
    <property type="entry name" value="Ricin B-like lectins"/>
    <property type="match status" value="2"/>
</dbReference>
<evidence type="ECO:0008006" key="3">
    <source>
        <dbReference type="Google" id="ProtNLM"/>
    </source>
</evidence>
<comment type="caution">
    <text evidence="1">The sequence shown here is derived from an EMBL/GenBank/DDBJ whole genome shotgun (WGS) entry which is preliminary data.</text>
</comment>
<evidence type="ECO:0000313" key="2">
    <source>
        <dbReference type="Proteomes" id="UP000541558"/>
    </source>
</evidence>
<dbReference type="InterPro" id="IPR035992">
    <property type="entry name" value="Ricin_B-like_lectins"/>
</dbReference>
<dbReference type="OrthoDB" id="2131701at2759"/>
<organism evidence="1 2">
    <name type="scientific">Ephemerocybe angulata</name>
    <dbReference type="NCBI Taxonomy" id="980116"/>
    <lineage>
        <taxon>Eukaryota</taxon>
        <taxon>Fungi</taxon>
        <taxon>Dikarya</taxon>
        <taxon>Basidiomycota</taxon>
        <taxon>Agaricomycotina</taxon>
        <taxon>Agaricomycetes</taxon>
        <taxon>Agaricomycetidae</taxon>
        <taxon>Agaricales</taxon>
        <taxon>Agaricineae</taxon>
        <taxon>Psathyrellaceae</taxon>
        <taxon>Ephemerocybe</taxon>
    </lineage>
</organism>
<dbReference type="EMBL" id="JAACJK010000226">
    <property type="protein sequence ID" value="KAF5311480.1"/>
    <property type="molecule type" value="Genomic_DNA"/>
</dbReference>
<proteinExistence type="predicted"/>
<gene>
    <name evidence="1" type="ORF">D9611_011629</name>
</gene>
<keyword evidence="2" id="KW-1185">Reference proteome</keyword>
<dbReference type="Gene3D" id="2.80.10.50">
    <property type="match status" value="2"/>
</dbReference>
<reference evidence="1 2" key="1">
    <citation type="journal article" date="2020" name="ISME J.">
        <title>Uncovering the hidden diversity of litter-decomposition mechanisms in mushroom-forming fungi.</title>
        <authorList>
            <person name="Floudas D."/>
            <person name="Bentzer J."/>
            <person name="Ahren D."/>
            <person name="Johansson T."/>
            <person name="Persson P."/>
            <person name="Tunlid A."/>
        </authorList>
    </citation>
    <scope>NUCLEOTIDE SEQUENCE [LARGE SCALE GENOMIC DNA]</scope>
    <source>
        <strain evidence="1 2">CBS 175.51</strain>
    </source>
</reference>
<accession>A0A8H5AUT7</accession>
<dbReference type="AlphaFoldDB" id="A0A8H5AUT7"/>